<dbReference type="AlphaFoldDB" id="A0A5J6L9V4"/>
<dbReference type="InterPro" id="IPR001789">
    <property type="entry name" value="Sig_transdc_resp-reg_receiver"/>
</dbReference>
<dbReference type="EMBL" id="CP044222">
    <property type="protein sequence ID" value="QEW05260.1"/>
    <property type="molecule type" value="Genomic_DNA"/>
</dbReference>
<evidence type="ECO:0000256" key="3">
    <source>
        <dbReference type="PROSITE-ProRule" id="PRU00169"/>
    </source>
</evidence>
<protein>
    <submittedName>
        <fullName evidence="6">Response regulator transcription factor</fullName>
    </submittedName>
</protein>
<evidence type="ECO:0000256" key="1">
    <source>
        <dbReference type="ARBA" id="ARBA00023012"/>
    </source>
</evidence>
<dbReference type="RefSeq" id="WP_151053307.1">
    <property type="nucleotide sequence ID" value="NZ_CP044222.1"/>
</dbReference>
<dbReference type="PROSITE" id="PS50110">
    <property type="entry name" value="RESPONSE_REGULATORY"/>
    <property type="match status" value="1"/>
</dbReference>
<reference evidence="6 7" key="1">
    <citation type="submission" date="2019-09" db="EMBL/GenBank/DDBJ databases">
        <title>Nitrincola iocasae sp. nov., a bacterium isolated from the sediment collected at a cold seep field in South China Sea.</title>
        <authorList>
            <person name="Zhang H."/>
            <person name="Wang H."/>
            <person name="Li C."/>
        </authorList>
    </citation>
    <scope>NUCLEOTIDE SEQUENCE [LARGE SCALE GENOMIC DNA]</scope>
    <source>
        <strain evidence="6 7">KXZD1103</strain>
    </source>
</reference>
<sequence length="243" mass="27653">MRTLIVDDEPLARSRLKRLLLAHPDYVCVGEASNGEEAIAQVEALKPDLVLLDIEMPGSDGLSVAEQLNARQIPPAIIFVTAHPEHALDAYRVSPADYLLKPVDPERLTTALSRLGMHTRAHLERNEELNPWISYQIGNSLRRIRFEKVQYFMAEDKIVKMVFDGGEAIVEQSLKQLEQRYGQLTLRAHRNCIINKSRMIGIQKDIHSCYFAELSGTADKIEVSRRFASQLKHIYHLSDVLDR</sequence>
<evidence type="ECO:0000313" key="7">
    <source>
        <dbReference type="Proteomes" id="UP000325606"/>
    </source>
</evidence>
<dbReference type="Pfam" id="PF04397">
    <property type="entry name" value="LytTR"/>
    <property type="match status" value="1"/>
</dbReference>
<dbReference type="GO" id="GO:0006355">
    <property type="term" value="P:regulation of DNA-templated transcription"/>
    <property type="evidence" value="ECO:0007669"/>
    <property type="project" value="TreeGrafter"/>
</dbReference>
<dbReference type="InterPro" id="IPR039420">
    <property type="entry name" value="WalR-like"/>
</dbReference>
<feature type="domain" description="Response regulatory" evidence="4">
    <location>
        <begin position="2"/>
        <end position="116"/>
    </location>
</feature>
<dbReference type="SMART" id="SM00850">
    <property type="entry name" value="LytTR"/>
    <property type="match status" value="1"/>
</dbReference>
<dbReference type="Gene3D" id="2.40.50.1020">
    <property type="entry name" value="LytTr DNA-binding domain"/>
    <property type="match status" value="1"/>
</dbReference>
<dbReference type="PANTHER" id="PTHR48111">
    <property type="entry name" value="REGULATOR OF RPOS"/>
    <property type="match status" value="1"/>
</dbReference>
<dbReference type="Pfam" id="PF00072">
    <property type="entry name" value="Response_reg"/>
    <property type="match status" value="1"/>
</dbReference>
<dbReference type="InterPro" id="IPR007492">
    <property type="entry name" value="LytTR_DNA-bd_dom"/>
</dbReference>
<keyword evidence="1" id="KW-0902">Two-component regulatory system</keyword>
<dbReference type="Proteomes" id="UP000325606">
    <property type="component" value="Chromosome"/>
</dbReference>
<feature type="modified residue" description="4-aspartylphosphate" evidence="3">
    <location>
        <position position="53"/>
    </location>
</feature>
<accession>A0A5J6L9V4</accession>
<dbReference type="Gene3D" id="3.40.50.2300">
    <property type="match status" value="1"/>
</dbReference>
<dbReference type="SMART" id="SM00448">
    <property type="entry name" value="REC"/>
    <property type="match status" value="1"/>
</dbReference>
<keyword evidence="2" id="KW-0238">DNA-binding</keyword>
<evidence type="ECO:0000259" key="4">
    <source>
        <dbReference type="PROSITE" id="PS50110"/>
    </source>
</evidence>
<name>A0A5J6L9V4_9GAMM</name>
<evidence type="ECO:0000259" key="5">
    <source>
        <dbReference type="PROSITE" id="PS50930"/>
    </source>
</evidence>
<dbReference type="GO" id="GO:0000156">
    <property type="term" value="F:phosphorelay response regulator activity"/>
    <property type="evidence" value="ECO:0007669"/>
    <property type="project" value="TreeGrafter"/>
</dbReference>
<dbReference type="PROSITE" id="PS50930">
    <property type="entry name" value="HTH_LYTTR"/>
    <property type="match status" value="1"/>
</dbReference>
<proteinExistence type="predicted"/>
<dbReference type="GO" id="GO:0000976">
    <property type="term" value="F:transcription cis-regulatory region binding"/>
    <property type="evidence" value="ECO:0007669"/>
    <property type="project" value="TreeGrafter"/>
</dbReference>
<organism evidence="6 7">
    <name type="scientific">Nitrincola iocasae</name>
    <dbReference type="NCBI Taxonomy" id="2614693"/>
    <lineage>
        <taxon>Bacteria</taxon>
        <taxon>Pseudomonadati</taxon>
        <taxon>Pseudomonadota</taxon>
        <taxon>Gammaproteobacteria</taxon>
        <taxon>Oceanospirillales</taxon>
        <taxon>Oceanospirillaceae</taxon>
        <taxon>Nitrincola</taxon>
    </lineage>
</organism>
<dbReference type="GO" id="GO:0032993">
    <property type="term" value="C:protein-DNA complex"/>
    <property type="evidence" value="ECO:0007669"/>
    <property type="project" value="TreeGrafter"/>
</dbReference>
<dbReference type="PANTHER" id="PTHR48111:SF3">
    <property type="entry name" value="TRANSCRIPTIONAL REGULATORY PROTEIN BTSR"/>
    <property type="match status" value="1"/>
</dbReference>
<dbReference type="InterPro" id="IPR011006">
    <property type="entry name" value="CheY-like_superfamily"/>
</dbReference>
<dbReference type="GO" id="GO:0005829">
    <property type="term" value="C:cytosol"/>
    <property type="evidence" value="ECO:0007669"/>
    <property type="project" value="TreeGrafter"/>
</dbReference>
<evidence type="ECO:0000313" key="6">
    <source>
        <dbReference type="EMBL" id="QEW05260.1"/>
    </source>
</evidence>
<dbReference type="KEGG" id="nik:F5I99_01425"/>
<keyword evidence="7" id="KW-1185">Reference proteome</keyword>
<gene>
    <name evidence="6" type="ORF">F5I99_01425</name>
</gene>
<feature type="domain" description="HTH LytTR-type" evidence="5">
    <location>
        <begin position="133"/>
        <end position="237"/>
    </location>
</feature>
<keyword evidence="3" id="KW-0597">Phosphoprotein</keyword>
<dbReference type="SUPFAM" id="SSF52172">
    <property type="entry name" value="CheY-like"/>
    <property type="match status" value="1"/>
</dbReference>
<evidence type="ECO:0000256" key="2">
    <source>
        <dbReference type="ARBA" id="ARBA00023125"/>
    </source>
</evidence>